<dbReference type="InterPro" id="IPR003594">
    <property type="entry name" value="HATPase_dom"/>
</dbReference>
<dbReference type="InterPro" id="IPR003661">
    <property type="entry name" value="HisK_dim/P_dom"/>
</dbReference>
<evidence type="ECO:0000256" key="2">
    <source>
        <dbReference type="ARBA" id="ARBA00012438"/>
    </source>
</evidence>
<evidence type="ECO:0000256" key="3">
    <source>
        <dbReference type="ARBA" id="ARBA00022553"/>
    </source>
</evidence>
<evidence type="ECO:0000256" key="5">
    <source>
        <dbReference type="ARBA" id="ARBA00022777"/>
    </source>
</evidence>
<dbReference type="CDD" id="cd00082">
    <property type="entry name" value="HisKA"/>
    <property type="match status" value="1"/>
</dbReference>
<keyword evidence="10" id="KW-1185">Reference proteome</keyword>
<dbReference type="SMART" id="SM00387">
    <property type="entry name" value="HATPase_c"/>
    <property type="match status" value="1"/>
</dbReference>
<gene>
    <name evidence="9" type="ORF">OJ996_23735</name>
</gene>
<dbReference type="InterPro" id="IPR005467">
    <property type="entry name" value="His_kinase_dom"/>
</dbReference>
<dbReference type="Pfam" id="PF14361">
    <property type="entry name" value="RsbRD_N"/>
    <property type="match status" value="1"/>
</dbReference>
<dbReference type="SUPFAM" id="SSF47384">
    <property type="entry name" value="Homodimeric domain of signal transducing histidine kinase"/>
    <property type="match status" value="1"/>
</dbReference>
<dbReference type="PANTHER" id="PTHR43711">
    <property type="entry name" value="TWO-COMPONENT HISTIDINE KINASE"/>
    <property type="match status" value="1"/>
</dbReference>
<dbReference type="InterPro" id="IPR025751">
    <property type="entry name" value="RsbRD_N_dom"/>
</dbReference>
<comment type="catalytic activity">
    <reaction evidence="1">
        <text>ATP + protein L-histidine = ADP + protein N-phospho-L-histidine.</text>
        <dbReference type="EC" id="2.7.13.3"/>
    </reaction>
</comment>
<protein>
    <recommendedName>
        <fullName evidence="2">histidine kinase</fullName>
        <ecNumber evidence="2">2.7.13.3</ecNumber>
    </recommendedName>
</protein>
<evidence type="ECO:0000313" key="9">
    <source>
        <dbReference type="EMBL" id="MCW1916619.1"/>
    </source>
</evidence>
<dbReference type="PROSITE" id="PS50109">
    <property type="entry name" value="HIS_KIN"/>
    <property type="match status" value="1"/>
</dbReference>
<evidence type="ECO:0000259" key="8">
    <source>
        <dbReference type="PROSITE" id="PS50109"/>
    </source>
</evidence>
<feature type="domain" description="Histidine kinase" evidence="8">
    <location>
        <begin position="160"/>
        <end position="375"/>
    </location>
</feature>
<reference evidence="9" key="1">
    <citation type="submission" date="2022-10" db="EMBL/GenBank/DDBJ databases">
        <title>Luteolibacter sp. GHJ8, whole genome shotgun sequencing project.</title>
        <authorList>
            <person name="Zhao G."/>
            <person name="Shen L."/>
        </authorList>
    </citation>
    <scope>NUCLEOTIDE SEQUENCE</scope>
    <source>
        <strain evidence="9">GHJ8</strain>
    </source>
</reference>
<evidence type="ECO:0000256" key="6">
    <source>
        <dbReference type="ARBA" id="ARBA00023012"/>
    </source>
</evidence>
<dbReference type="SMART" id="SM00388">
    <property type="entry name" value="HisKA"/>
    <property type="match status" value="1"/>
</dbReference>
<evidence type="ECO:0000256" key="1">
    <source>
        <dbReference type="ARBA" id="ARBA00000085"/>
    </source>
</evidence>
<dbReference type="InterPro" id="IPR036890">
    <property type="entry name" value="HATPase_C_sf"/>
</dbReference>
<dbReference type="Gene3D" id="1.10.287.130">
    <property type="match status" value="1"/>
</dbReference>
<sequence>MRLHEFLDSNMEPVLQQWEDFARSVWPSDAPTVKLLRDHAEEMLRAVIVDLQTDQSDAQQFLKSTGHGEDSRSSLSVNRSSERHAVSRVESGFDIRALVAEYRALRASVLNLWAATPDVEETDRLKDMTRFNEAIDQLLAESIYSYSKEIDHSREMFLGILGHDLRTPMHSAVLGAEMLASHPDLSEMPRKIARQITISVREMERMIRDLLDFTTTRLGAKMNLVPVEMDLFELGREVMDEMKTAHPHREFDVSAHGSATGKWDRSRLRQLLSNLIGNAVQHGAADSPIRLLIEGGDEHVIAKVINQGDPIPPEMQQVIFDPLRRNPGNTEARVAGSLGLGLHIAREVALAHGGTLRVESDSTATTFVTRLPRVAKALPEN</sequence>
<dbReference type="CDD" id="cd00075">
    <property type="entry name" value="HATPase"/>
    <property type="match status" value="1"/>
</dbReference>
<dbReference type="InterPro" id="IPR050736">
    <property type="entry name" value="Sensor_HK_Regulatory"/>
</dbReference>
<keyword evidence="4" id="KW-0808">Transferase</keyword>
<dbReference type="Pfam" id="PF00512">
    <property type="entry name" value="HisKA"/>
    <property type="match status" value="1"/>
</dbReference>
<keyword evidence="5 9" id="KW-0418">Kinase</keyword>
<dbReference type="GO" id="GO:0016301">
    <property type="term" value="F:kinase activity"/>
    <property type="evidence" value="ECO:0007669"/>
    <property type="project" value="UniProtKB-KW"/>
</dbReference>
<name>A0ABT3GAV6_9BACT</name>
<dbReference type="EMBL" id="JAPDDR010000016">
    <property type="protein sequence ID" value="MCW1916619.1"/>
    <property type="molecule type" value="Genomic_DNA"/>
</dbReference>
<dbReference type="Gene3D" id="3.30.565.10">
    <property type="entry name" value="Histidine kinase-like ATPase, C-terminal domain"/>
    <property type="match status" value="1"/>
</dbReference>
<keyword evidence="3" id="KW-0597">Phosphoprotein</keyword>
<accession>A0ABT3GAV6</accession>
<dbReference type="Proteomes" id="UP001165653">
    <property type="component" value="Unassembled WGS sequence"/>
</dbReference>
<dbReference type="PRINTS" id="PR00344">
    <property type="entry name" value="BCTRLSENSOR"/>
</dbReference>
<evidence type="ECO:0000256" key="7">
    <source>
        <dbReference type="SAM" id="MobiDB-lite"/>
    </source>
</evidence>
<dbReference type="Pfam" id="PF02518">
    <property type="entry name" value="HATPase_c"/>
    <property type="match status" value="1"/>
</dbReference>
<proteinExistence type="predicted"/>
<dbReference type="PANTHER" id="PTHR43711:SF1">
    <property type="entry name" value="HISTIDINE KINASE 1"/>
    <property type="match status" value="1"/>
</dbReference>
<feature type="region of interest" description="Disordered" evidence="7">
    <location>
        <begin position="62"/>
        <end position="81"/>
    </location>
</feature>
<dbReference type="SUPFAM" id="SSF55874">
    <property type="entry name" value="ATPase domain of HSP90 chaperone/DNA topoisomerase II/histidine kinase"/>
    <property type="match status" value="1"/>
</dbReference>
<evidence type="ECO:0000256" key="4">
    <source>
        <dbReference type="ARBA" id="ARBA00022679"/>
    </source>
</evidence>
<organism evidence="9 10">
    <name type="scientific">Luteolibacter rhizosphaerae</name>
    <dbReference type="NCBI Taxonomy" id="2989719"/>
    <lineage>
        <taxon>Bacteria</taxon>
        <taxon>Pseudomonadati</taxon>
        <taxon>Verrucomicrobiota</taxon>
        <taxon>Verrucomicrobiia</taxon>
        <taxon>Verrucomicrobiales</taxon>
        <taxon>Verrucomicrobiaceae</taxon>
        <taxon>Luteolibacter</taxon>
    </lineage>
</organism>
<evidence type="ECO:0000313" key="10">
    <source>
        <dbReference type="Proteomes" id="UP001165653"/>
    </source>
</evidence>
<comment type="caution">
    <text evidence="9">The sequence shown here is derived from an EMBL/GenBank/DDBJ whole genome shotgun (WGS) entry which is preliminary data.</text>
</comment>
<keyword evidence="6" id="KW-0902">Two-component regulatory system</keyword>
<dbReference type="InterPro" id="IPR004358">
    <property type="entry name" value="Sig_transdc_His_kin-like_C"/>
</dbReference>
<dbReference type="EC" id="2.7.13.3" evidence="2"/>
<dbReference type="InterPro" id="IPR036097">
    <property type="entry name" value="HisK_dim/P_sf"/>
</dbReference>